<organism evidence="3 4">
    <name type="scientific">Ruania alba</name>
    <dbReference type="NCBI Taxonomy" id="648782"/>
    <lineage>
        <taxon>Bacteria</taxon>
        <taxon>Bacillati</taxon>
        <taxon>Actinomycetota</taxon>
        <taxon>Actinomycetes</taxon>
        <taxon>Micrococcales</taxon>
        <taxon>Ruaniaceae</taxon>
        <taxon>Ruania</taxon>
    </lineage>
</organism>
<dbReference type="AlphaFoldDB" id="A0A1H5CJS9"/>
<name>A0A1H5CJS9_9MICO</name>
<feature type="transmembrane region" description="Helical" evidence="2">
    <location>
        <begin position="184"/>
        <end position="203"/>
    </location>
</feature>
<keyword evidence="4" id="KW-1185">Reference proteome</keyword>
<feature type="compositionally biased region" description="Low complexity" evidence="1">
    <location>
        <begin position="47"/>
        <end position="67"/>
    </location>
</feature>
<keyword evidence="2" id="KW-0472">Membrane</keyword>
<sequence length="255" mass="25818">MAQRFNPPPGWQVPAGFAPTQGWQPDPSWPPAPPGWNFWVDDAVGTYGAASQPGYGAQQPGYGEQQPGYGGASQPSGYGPSNPGAAGPGHPGMHNAGTPGAHGGGNAYDPSPTTGQANAYDPSPNTGQPGAYDPSMAPGGASMALVEKQVKDGRRNILIGLGVAAVALVVWIVSYSAAGPGDTYLRPWYFVLFGVIFGIRGIVEYVKAKKQLAQAQAAAGGGLYGTGMGGSDIPGSGTGDSPFGGPKGKGDDLYR</sequence>
<keyword evidence="2" id="KW-1133">Transmembrane helix</keyword>
<dbReference type="STRING" id="648782.SAMN04488554_0391"/>
<evidence type="ECO:0000313" key="3">
    <source>
        <dbReference type="EMBL" id="SED66877.1"/>
    </source>
</evidence>
<gene>
    <name evidence="3" type="ORF">SAMN04488554_0391</name>
</gene>
<feature type="region of interest" description="Disordered" evidence="1">
    <location>
        <begin position="1"/>
        <end position="136"/>
    </location>
</feature>
<proteinExistence type="predicted"/>
<feature type="compositionally biased region" description="Low complexity" evidence="1">
    <location>
        <begin position="75"/>
        <end position="85"/>
    </location>
</feature>
<dbReference type="RefSeq" id="WP_089771456.1">
    <property type="nucleotide sequence ID" value="NZ_FNTX01000001.1"/>
</dbReference>
<feature type="compositionally biased region" description="Pro residues" evidence="1">
    <location>
        <begin position="1"/>
        <end position="11"/>
    </location>
</feature>
<keyword evidence="2" id="KW-0812">Transmembrane</keyword>
<dbReference type="Proteomes" id="UP000199220">
    <property type="component" value="Unassembled WGS sequence"/>
</dbReference>
<evidence type="ECO:0000313" key="4">
    <source>
        <dbReference type="Proteomes" id="UP000199220"/>
    </source>
</evidence>
<protein>
    <submittedName>
        <fullName evidence="3">Uncharacterized protein</fullName>
    </submittedName>
</protein>
<accession>A0A1H5CJS9</accession>
<evidence type="ECO:0000256" key="1">
    <source>
        <dbReference type="SAM" id="MobiDB-lite"/>
    </source>
</evidence>
<feature type="transmembrane region" description="Helical" evidence="2">
    <location>
        <begin position="157"/>
        <end position="178"/>
    </location>
</feature>
<feature type="region of interest" description="Disordered" evidence="1">
    <location>
        <begin position="231"/>
        <end position="255"/>
    </location>
</feature>
<dbReference type="OrthoDB" id="4833374at2"/>
<dbReference type="EMBL" id="FNTX01000001">
    <property type="protein sequence ID" value="SED66877.1"/>
    <property type="molecule type" value="Genomic_DNA"/>
</dbReference>
<reference evidence="4" key="1">
    <citation type="submission" date="2016-10" db="EMBL/GenBank/DDBJ databases">
        <authorList>
            <person name="Varghese N."/>
            <person name="Submissions S."/>
        </authorList>
    </citation>
    <scope>NUCLEOTIDE SEQUENCE [LARGE SCALE GENOMIC DNA]</scope>
    <source>
        <strain evidence="4">DSM 21368</strain>
    </source>
</reference>
<feature type="compositionally biased region" description="Polar residues" evidence="1">
    <location>
        <begin position="111"/>
        <end position="128"/>
    </location>
</feature>
<evidence type="ECO:0000256" key="2">
    <source>
        <dbReference type="SAM" id="Phobius"/>
    </source>
</evidence>